<dbReference type="OrthoDB" id="285993at2"/>
<reference evidence="1 2" key="1">
    <citation type="submission" date="2019-07" db="EMBL/GenBank/DDBJ databases">
        <title>Whole genome shotgun sequence of Segetibacter aerophilus NBRC 106135.</title>
        <authorList>
            <person name="Hosoyama A."/>
            <person name="Uohara A."/>
            <person name="Ohji S."/>
            <person name="Ichikawa N."/>
        </authorList>
    </citation>
    <scope>NUCLEOTIDE SEQUENCE [LARGE SCALE GENOMIC DNA]</scope>
    <source>
        <strain evidence="1 2">NBRC 106135</strain>
    </source>
</reference>
<organism evidence="1 2">
    <name type="scientific">Segetibacter aerophilus</name>
    <dbReference type="NCBI Taxonomy" id="670293"/>
    <lineage>
        <taxon>Bacteria</taxon>
        <taxon>Pseudomonadati</taxon>
        <taxon>Bacteroidota</taxon>
        <taxon>Chitinophagia</taxon>
        <taxon>Chitinophagales</taxon>
        <taxon>Chitinophagaceae</taxon>
        <taxon>Segetibacter</taxon>
    </lineage>
</organism>
<dbReference type="EMBL" id="BJYT01000005">
    <property type="protein sequence ID" value="GEO09180.1"/>
    <property type="molecule type" value="Genomic_DNA"/>
</dbReference>
<keyword evidence="2" id="KW-1185">Reference proteome</keyword>
<dbReference type="InterPro" id="IPR036583">
    <property type="entry name" value="23S_rRNA_IVS_sf"/>
</dbReference>
<dbReference type="PANTHER" id="PTHR38471">
    <property type="entry name" value="FOUR HELIX BUNDLE PROTEIN"/>
    <property type="match status" value="1"/>
</dbReference>
<dbReference type="PANTHER" id="PTHR38471:SF2">
    <property type="entry name" value="FOUR HELIX BUNDLE PROTEIN"/>
    <property type="match status" value="1"/>
</dbReference>
<evidence type="ECO:0000313" key="1">
    <source>
        <dbReference type="EMBL" id="GEO09180.1"/>
    </source>
</evidence>
<dbReference type="AlphaFoldDB" id="A0A512BB75"/>
<proteinExistence type="predicted"/>
<comment type="caution">
    <text evidence="1">The sequence shown here is derived from an EMBL/GenBank/DDBJ whole genome shotgun (WGS) entry which is preliminary data.</text>
</comment>
<name>A0A512BB75_9BACT</name>
<dbReference type="NCBIfam" id="TIGR02436">
    <property type="entry name" value="four helix bundle protein"/>
    <property type="match status" value="1"/>
</dbReference>
<dbReference type="Proteomes" id="UP000321513">
    <property type="component" value="Unassembled WGS sequence"/>
</dbReference>
<gene>
    <name evidence="1" type="ORF">SAE01_16760</name>
</gene>
<dbReference type="Pfam" id="PF05635">
    <property type="entry name" value="23S_rRNA_IVP"/>
    <property type="match status" value="1"/>
</dbReference>
<dbReference type="Gene3D" id="1.20.1440.60">
    <property type="entry name" value="23S rRNA-intervening sequence"/>
    <property type="match status" value="1"/>
</dbReference>
<evidence type="ECO:0000313" key="2">
    <source>
        <dbReference type="Proteomes" id="UP000321513"/>
    </source>
</evidence>
<dbReference type="InterPro" id="IPR012657">
    <property type="entry name" value="23S_rRNA-intervening_sequence"/>
</dbReference>
<dbReference type="SUPFAM" id="SSF158446">
    <property type="entry name" value="IVS-encoded protein-like"/>
    <property type="match status" value="1"/>
</dbReference>
<protein>
    <submittedName>
        <fullName evidence="1">Four helix bundle protein</fullName>
    </submittedName>
</protein>
<accession>A0A512BB75</accession>
<sequence>MDEEDVVLPLMQEDSVVYNIKHRAYYFAKEVVLFVGKQKYDRIYFSLFDQLVRSVTSIGANLVEGMAGSSKNDFLKFNIIALKSANESKYWLCLIRDTMEINKSVLEKFIKEADEVSKIIASIVINTKK</sequence>
<dbReference type="RefSeq" id="WP_147203306.1">
    <property type="nucleotide sequence ID" value="NZ_BJYT01000005.1"/>
</dbReference>